<feature type="compositionally biased region" description="Polar residues" evidence="5">
    <location>
        <begin position="320"/>
        <end position="342"/>
    </location>
</feature>
<comment type="caution">
    <text evidence="7">The sequence shown here is derived from an EMBL/GenBank/DDBJ whole genome shotgun (WGS) entry which is preliminary data.</text>
</comment>
<dbReference type="InterPro" id="IPR033590">
    <property type="entry name" value="PPP1R35"/>
</dbReference>
<keyword evidence="2" id="KW-0963">Cytoplasm</keyword>
<feature type="domain" description="Protein phosphatase 1 regulatory subunit 35 C-terminal" evidence="6">
    <location>
        <begin position="444"/>
        <end position="587"/>
    </location>
</feature>
<feature type="compositionally biased region" description="Low complexity" evidence="5">
    <location>
        <begin position="343"/>
        <end position="359"/>
    </location>
</feature>
<comment type="similarity">
    <text evidence="4">Belongs to the PPP1R35 family.</text>
</comment>
<evidence type="ECO:0000256" key="3">
    <source>
        <dbReference type="ARBA" id="ARBA00023212"/>
    </source>
</evidence>
<reference evidence="7 8" key="1">
    <citation type="journal article" date="2021" name="Elife">
        <title>Chloroplast acquisition without the gene transfer in kleptoplastic sea slugs, Plakobranchus ocellatus.</title>
        <authorList>
            <person name="Maeda T."/>
            <person name="Takahashi S."/>
            <person name="Yoshida T."/>
            <person name="Shimamura S."/>
            <person name="Takaki Y."/>
            <person name="Nagai Y."/>
            <person name="Toyoda A."/>
            <person name="Suzuki Y."/>
            <person name="Arimoto A."/>
            <person name="Ishii H."/>
            <person name="Satoh N."/>
            <person name="Nishiyama T."/>
            <person name="Hasebe M."/>
            <person name="Maruyama T."/>
            <person name="Minagawa J."/>
            <person name="Obokata J."/>
            <person name="Shigenobu S."/>
        </authorList>
    </citation>
    <scope>NUCLEOTIDE SEQUENCE [LARGE SCALE GENOMIC DNA]</scope>
</reference>
<dbReference type="PANTHER" id="PTHR28625:SF1">
    <property type="entry name" value="PROTEIN PHOSPHATASE 1 REGULATORY SUBUNIT 35"/>
    <property type="match status" value="1"/>
</dbReference>
<evidence type="ECO:0000313" key="7">
    <source>
        <dbReference type="EMBL" id="GFN74303.1"/>
    </source>
</evidence>
<dbReference type="InterPro" id="IPR029135">
    <property type="entry name" value="PPP1R35_C"/>
</dbReference>
<keyword evidence="8" id="KW-1185">Reference proteome</keyword>
<comment type="subcellular location">
    <subcellularLocation>
        <location evidence="1">Cytoplasm</location>
        <location evidence="1">Cytoskeleton</location>
        <location evidence="1">Microtubule organizing center</location>
        <location evidence="1">Centrosome</location>
        <location evidence="1">Centriole</location>
    </subcellularLocation>
</comment>
<dbReference type="PANTHER" id="PTHR28625">
    <property type="entry name" value="PROTEIN PHOSPHATASE 1 REGULATORY SUBUNIT 35"/>
    <property type="match status" value="1"/>
</dbReference>
<evidence type="ECO:0000256" key="2">
    <source>
        <dbReference type="ARBA" id="ARBA00022490"/>
    </source>
</evidence>
<evidence type="ECO:0000313" key="8">
    <source>
        <dbReference type="Proteomes" id="UP000735302"/>
    </source>
</evidence>
<dbReference type="Proteomes" id="UP000735302">
    <property type="component" value="Unassembled WGS sequence"/>
</dbReference>
<evidence type="ECO:0000256" key="4">
    <source>
        <dbReference type="ARBA" id="ARBA00029452"/>
    </source>
</evidence>
<dbReference type="Pfam" id="PF15503">
    <property type="entry name" value="PPP1R35_C"/>
    <property type="match status" value="1"/>
</dbReference>
<organism evidence="7 8">
    <name type="scientific">Plakobranchus ocellatus</name>
    <dbReference type="NCBI Taxonomy" id="259542"/>
    <lineage>
        <taxon>Eukaryota</taxon>
        <taxon>Metazoa</taxon>
        <taxon>Spiralia</taxon>
        <taxon>Lophotrochozoa</taxon>
        <taxon>Mollusca</taxon>
        <taxon>Gastropoda</taxon>
        <taxon>Heterobranchia</taxon>
        <taxon>Euthyneura</taxon>
        <taxon>Panpulmonata</taxon>
        <taxon>Sacoglossa</taxon>
        <taxon>Placobranchoidea</taxon>
        <taxon>Plakobranchidae</taxon>
        <taxon>Plakobranchus</taxon>
    </lineage>
</organism>
<proteinExistence type="inferred from homology"/>
<feature type="region of interest" description="Disordered" evidence="5">
    <location>
        <begin position="320"/>
        <end position="416"/>
    </location>
</feature>
<evidence type="ECO:0000256" key="5">
    <source>
        <dbReference type="SAM" id="MobiDB-lite"/>
    </source>
</evidence>
<feature type="compositionally biased region" description="Low complexity" evidence="5">
    <location>
        <begin position="529"/>
        <end position="540"/>
    </location>
</feature>
<dbReference type="GO" id="GO:1903724">
    <property type="term" value="P:positive regulation of centriole elongation"/>
    <property type="evidence" value="ECO:0007669"/>
    <property type="project" value="TreeGrafter"/>
</dbReference>
<sequence length="597" mass="66218">MPSLGRGNAVSDYEHLNSQKFAQNAKQIASLEDDEDSDFLPLKPSKSVNRDTLYIKQASKPQQTENLGYDNTFGIRAVDKVGLTKMLEDFGHLQTVNRVPVPMAWSPGMKHAPNPALFITPEKTSENSKEAKSLGKENLTDLQSSSSVPIPIAWSPGMVLKPNPALLVTPDKTTEKKIRKDLDNIVTKHSTVTNDEETSSTRNREKHTVRFDLPSTSSGEETLDVSHELFFPATSSQSPITLKGCELRDISEQASPTWKAFKPQKVYDPTVYSDESMLDDSFQSPNHLYKGSAQIVTDVDETTSDRLADKLQELLMSSVSETNKPDSASHLPPQQRTESQRASLTDSSKLSSSPSQTKQIKSAGKFVHKKSKSVIDTHAKTGPKAGPQFLKTPPSAYESKPASSPKPHVFREYDSSPERNSYSFPFDLEAAAPESGSEHTFARPEYNSTLCVRSELDELSEREIDVKTAVASVLTKHENKRTELNEKASVYTNRMSDQFGNLVDVEPSVDSLCSRVVHMRTTKTRSKKAGPPAAKPTKSSHVPPDLMEFLPQDLQRESPDFSLPGLKTVASRLQAAPHDIAFDLYRHNRVWQGICDY</sequence>
<gene>
    <name evidence="7" type="ORF">PoB_000080900</name>
</gene>
<dbReference type="GO" id="GO:0045724">
    <property type="term" value="P:positive regulation of cilium assembly"/>
    <property type="evidence" value="ECO:0007669"/>
    <property type="project" value="TreeGrafter"/>
</dbReference>
<evidence type="ECO:0000256" key="1">
    <source>
        <dbReference type="ARBA" id="ARBA00004114"/>
    </source>
</evidence>
<dbReference type="GO" id="GO:0005814">
    <property type="term" value="C:centriole"/>
    <property type="evidence" value="ECO:0007669"/>
    <property type="project" value="UniProtKB-SubCell"/>
</dbReference>
<dbReference type="EMBL" id="BLXT01000074">
    <property type="protein sequence ID" value="GFN74303.1"/>
    <property type="molecule type" value="Genomic_DNA"/>
</dbReference>
<protein>
    <submittedName>
        <fullName evidence="7">Phosphatase 1, regulatory subunit 35</fullName>
    </submittedName>
</protein>
<dbReference type="GO" id="GO:0019902">
    <property type="term" value="F:phosphatase binding"/>
    <property type="evidence" value="ECO:0007669"/>
    <property type="project" value="InterPro"/>
</dbReference>
<name>A0AAV3XX21_9GAST</name>
<evidence type="ECO:0000259" key="6">
    <source>
        <dbReference type="Pfam" id="PF15503"/>
    </source>
</evidence>
<keyword evidence="3" id="KW-0206">Cytoskeleton</keyword>
<dbReference type="AlphaFoldDB" id="A0AAV3XX21"/>
<feature type="region of interest" description="Disordered" evidence="5">
    <location>
        <begin position="521"/>
        <end position="544"/>
    </location>
</feature>
<accession>A0AAV3XX21</accession>